<keyword evidence="1" id="KW-0808">Transferase</keyword>
<dbReference type="KEGG" id="pfb:VO64_4324"/>
<dbReference type="AlphaFoldDB" id="A0AAU8TR87"/>
<sequence>MFEVGRVTIAKRMRATLKEIRGQLHKRRHEPVPVIGKWLNRLFTGYCNYYHVPGNTKRLDAFRREVIGAWRQALKRRSQRHRLNWERMTALARLFIPYPRELTMHPYPITRFGVKTQGRSHMR</sequence>
<keyword evidence="1" id="KW-0695">RNA-directed DNA polymerase</keyword>
<dbReference type="EC" id="2.7.7.49" evidence="1"/>
<evidence type="ECO:0000313" key="2">
    <source>
        <dbReference type="Proteomes" id="UP000033099"/>
    </source>
</evidence>
<dbReference type="Proteomes" id="UP000033099">
    <property type="component" value="Chromosome"/>
</dbReference>
<dbReference type="GO" id="GO:0003964">
    <property type="term" value="F:RNA-directed DNA polymerase activity"/>
    <property type="evidence" value="ECO:0007669"/>
    <property type="project" value="UniProtKB-KW"/>
</dbReference>
<reference evidence="1 2" key="1">
    <citation type="journal article" date="2015" name="Genome Announc.">
        <title>Complete Genome Sequence of Biocontrol Strain Pseudomonas fluorescens LBUM223.</title>
        <authorList>
            <person name="Roquigny R."/>
            <person name="Arseneault T."/>
            <person name="Gadkar V.J."/>
            <person name="Novinscak A."/>
            <person name="Joly D.L."/>
            <person name="Filion M."/>
        </authorList>
    </citation>
    <scope>NUCLEOTIDE SEQUENCE [LARGE SCALE GENOMIC DNA]</scope>
    <source>
        <strain evidence="1 2">LBUM223</strain>
    </source>
</reference>
<keyword evidence="1" id="KW-0548">Nucleotidyltransferase</keyword>
<proteinExistence type="predicted"/>
<organism evidence="1 2">
    <name type="scientific">Pseudomonas synxantha</name>
    <dbReference type="NCBI Taxonomy" id="47883"/>
    <lineage>
        <taxon>Bacteria</taxon>
        <taxon>Pseudomonadati</taxon>
        <taxon>Pseudomonadota</taxon>
        <taxon>Gammaproteobacteria</taxon>
        <taxon>Pseudomonadales</taxon>
        <taxon>Pseudomonadaceae</taxon>
        <taxon>Pseudomonas</taxon>
    </lineage>
</organism>
<name>A0AAU8TR87_9PSED</name>
<accession>A0AAU8TR87</accession>
<dbReference type="EMBL" id="CP011117">
    <property type="protein sequence ID" value="AKA84870.1"/>
    <property type="molecule type" value="Genomic_DNA"/>
</dbReference>
<evidence type="ECO:0000313" key="1">
    <source>
        <dbReference type="EMBL" id="AKA84870.1"/>
    </source>
</evidence>
<protein>
    <submittedName>
        <fullName evidence="1">Retron-type RNA-directed DNA polymerase</fullName>
        <ecNumber evidence="1">2.7.7.49</ecNumber>
    </submittedName>
</protein>
<gene>
    <name evidence="1" type="ORF">VO64_4324</name>
</gene>